<dbReference type="AlphaFoldDB" id="A0A0F9DWJ1"/>
<sequence length="79" mass="9049">MTQAQIAAQIIRSNIGGKVYFPTQESVPYHQRFARKVGPDGKVFLYTVPGYVGRKISKKSTRFVTLQQWLNNASYKKVR</sequence>
<dbReference type="EMBL" id="LAZR01039769">
    <property type="protein sequence ID" value="KKL16178.1"/>
    <property type="molecule type" value="Genomic_DNA"/>
</dbReference>
<reference evidence="1" key="1">
    <citation type="journal article" date="2015" name="Nature">
        <title>Complex archaea that bridge the gap between prokaryotes and eukaryotes.</title>
        <authorList>
            <person name="Spang A."/>
            <person name="Saw J.H."/>
            <person name="Jorgensen S.L."/>
            <person name="Zaremba-Niedzwiedzka K."/>
            <person name="Martijn J."/>
            <person name="Lind A.E."/>
            <person name="van Eijk R."/>
            <person name="Schleper C."/>
            <person name="Guy L."/>
            <person name="Ettema T.J."/>
        </authorList>
    </citation>
    <scope>NUCLEOTIDE SEQUENCE</scope>
</reference>
<protein>
    <submittedName>
        <fullName evidence="1">Uncharacterized protein</fullName>
    </submittedName>
</protein>
<accession>A0A0F9DWJ1</accession>
<name>A0A0F9DWJ1_9ZZZZ</name>
<comment type="caution">
    <text evidence="1">The sequence shown here is derived from an EMBL/GenBank/DDBJ whole genome shotgun (WGS) entry which is preliminary data.</text>
</comment>
<evidence type="ECO:0000313" key="1">
    <source>
        <dbReference type="EMBL" id="KKL16178.1"/>
    </source>
</evidence>
<proteinExistence type="predicted"/>
<organism evidence="1">
    <name type="scientific">marine sediment metagenome</name>
    <dbReference type="NCBI Taxonomy" id="412755"/>
    <lineage>
        <taxon>unclassified sequences</taxon>
        <taxon>metagenomes</taxon>
        <taxon>ecological metagenomes</taxon>
    </lineage>
</organism>
<gene>
    <name evidence="1" type="ORF">LCGC14_2498180</name>
</gene>